<comment type="caution">
    <text evidence="1">The sequence shown here is derived from an EMBL/GenBank/DDBJ whole genome shotgun (WGS) entry which is preliminary data.</text>
</comment>
<sequence length="75" mass="8236">MTPNSLNLFISILISNPCISAPVQLNHFNHSISNLTLISSHILDIPIRVDVQLVSRMSAKGILQKCFFSAFPSPS</sequence>
<accession>A0ACB0Z0D4</accession>
<evidence type="ECO:0000313" key="2">
    <source>
        <dbReference type="Proteomes" id="UP001497535"/>
    </source>
</evidence>
<reference evidence="1" key="1">
    <citation type="submission" date="2023-11" db="EMBL/GenBank/DDBJ databases">
        <authorList>
            <person name="Poullet M."/>
        </authorList>
    </citation>
    <scope>NUCLEOTIDE SEQUENCE</scope>
    <source>
        <strain evidence="1">E1834</strain>
    </source>
</reference>
<dbReference type="EMBL" id="CAVMJV010000022">
    <property type="protein sequence ID" value="CAK5071573.1"/>
    <property type="molecule type" value="Genomic_DNA"/>
</dbReference>
<gene>
    <name evidence="1" type="ORF">MENTE1834_LOCUS18939</name>
</gene>
<keyword evidence="2" id="KW-1185">Reference proteome</keyword>
<protein>
    <submittedName>
        <fullName evidence="1">Uncharacterized protein</fullName>
    </submittedName>
</protein>
<proteinExistence type="predicted"/>
<evidence type="ECO:0000313" key="1">
    <source>
        <dbReference type="EMBL" id="CAK5071573.1"/>
    </source>
</evidence>
<dbReference type="Proteomes" id="UP001497535">
    <property type="component" value="Unassembled WGS sequence"/>
</dbReference>
<organism evidence="1 2">
    <name type="scientific">Meloidogyne enterolobii</name>
    <name type="common">Root-knot nematode worm</name>
    <name type="synonym">Meloidogyne mayaguensis</name>
    <dbReference type="NCBI Taxonomy" id="390850"/>
    <lineage>
        <taxon>Eukaryota</taxon>
        <taxon>Metazoa</taxon>
        <taxon>Ecdysozoa</taxon>
        <taxon>Nematoda</taxon>
        <taxon>Chromadorea</taxon>
        <taxon>Rhabditida</taxon>
        <taxon>Tylenchina</taxon>
        <taxon>Tylenchomorpha</taxon>
        <taxon>Tylenchoidea</taxon>
        <taxon>Meloidogynidae</taxon>
        <taxon>Meloidogyninae</taxon>
        <taxon>Meloidogyne</taxon>
    </lineage>
</organism>
<name>A0ACB0Z0D4_MELEN</name>